<dbReference type="InterPro" id="IPR039420">
    <property type="entry name" value="WalR-like"/>
</dbReference>
<evidence type="ECO:0000256" key="3">
    <source>
        <dbReference type="ARBA" id="ARBA00023125"/>
    </source>
</evidence>
<dbReference type="InterPro" id="IPR011006">
    <property type="entry name" value="CheY-like_superfamily"/>
</dbReference>
<dbReference type="GO" id="GO:0003677">
    <property type="term" value="F:DNA binding"/>
    <property type="evidence" value="ECO:0007669"/>
    <property type="project" value="UniProtKB-KW"/>
</dbReference>
<evidence type="ECO:0000256" key="2">
    <source>
        <dbReference type="ARBA" id="ARBA00023015"/>
    </source>
</evidence>
<organism evidence="8 9">
    <name type="scientific">Actinomyces johnsonii F0542</name>
    <dbReference type="NCBI Taxonomy" id="1321818"/>
    <lineage>
        <taxon>Bacteria</taxon>
        <taxon>Bacillati</taxon>
        <taxon>Actinomycetota</taxon>
        <taxon>Actinomycetes</taxon>
        <taxon>Actinomycetales</taxon>
        <taxon>Actinomycetaceae</taxon>
        <taxon>Actinomyces</taxon>
    </lineage>
</organism>
<dbReference type="SMART" id="SM00448">
    <property type="entry name" value="REC"/>
    <property type="match status" value="1"/>
</dbReference>
<dbReference type="PATRIC" id="fig|1321818.3.peg.344"/>
<evidence type="ECO:0000259" key="7">
    <source>
        <dbReference type="PROSITE" id="PS50110"/>
    </source>
</evidence>
<accession>U1S0U4</accession>
<dbReference type="PROSITE" id="PS50110">
    <property type="entry name" value="RESPONSE_REGULATORY"/>
    <property type="match status" value="1"/>
</dbReference>
<protein>
    <submittedName>
        <fullName evidence="8">Response regulator receiver domain protein</fullName>
    </submittedName>
</protein>
<proteinExistence type="predicted"/>
<dbReference type="GO" id="GO:0006355">
    <property type="term" value="P:regulation of DNA-templated transcription"/>
    <property type="evidence" value="ECO:0007669"/>
    <property type="project" value="InterPro"/>
</dbReference>
<evidence type="ECO:0000256" key="5">
    <source>
        <dbReference type="PROSITE-ProRule" id="PRU00169"/>
    </source>
</evidence>
<dbReference type="InterPro" id="IPR058245">
    <property type="entry name" value="NreC/VraR/RcsB-like_REC"/>
</dbReference>
<gene>
    <name evidence="8" type="ORF">HMPREF1979_00408</name>
</gene>
<evidence type="ECO:0000313" key="8">
    <source>
        <dbReference type="EMBL" id="ERH25528.1"/>
    </source>
</evidence>
<dbReference type="CDD" id="cd06170">
    <property type="entry name" value="LuxR_C_like"/>
    <property type="match status" value="1"/>
</dbReference>
<dbReference type="InterPro" id="IPR016032">
    <property type="entry name" value="Sig_transdc_resp-reg_C-effctor"/>
</dbReference>
<dbReference type="SMART" id="SM00421">
    <property type="entry name" value="HTH_LUXR"/>
    <property type="match status" value="1"/>
</dbReference>
<dbReference type="PROSITE" id="PS00622">
    <property type="entry name" value="HTH_LUXR_1"/>
    <property type="match status" value="1"/>
</dbReference>
<keyword evidence="1 5" id="KW-0597">Phosphoprotein</keyword>
<dbReference type="HOGENOM" id="CLU_000445_90_10_11"/>
<keyword evidence="3" id="KW-0238">DNA-binding</keyword>
<feature type="modified residue" description="4-aspartylphosphate" evidence="5">
    <location>
        <position position="71"/>
    </location>
</feature>
<evidence type="ECO:0000256" key="4">
    <source>
        <dbReference type="ARBA" id="ARBA00023163"/>
    </source>
</evidence>
<dbReference type="GO" id="GO:0000160">
    <property type="term" value="P:phosphorelay signal transduction system"/>
    <property type="evidence" value="ECO:0007669"/>
    <property type="project" value="InterPro"/>
</dbReference>
<dbReference type="SUPFAM" id="SSF52172">
    <property type="entry name" value="CheY-like"/>
    <property type="match status" value="1"/>
</dbReference>
<reference evidence="8 9" key="1">
    <citation type="submission" date="2013-08" db="EMBL/GenBank/DDBJ databases">
        <authorList>
            <person name="Weinstock G."/>
            <person name="Sodergren E."/>
            <person name="Wylie T."/>
            <person name="Fulton L."/>
            <person name="Fulton R."/>
            <person name="Fronick C."/>
            <person name="O'Laughlin M."/>
            <person name="Godfrey J."/>
            <person name="Miner T."/>
            <person name="Herter B."/>
            <person name="Appelbaum E."/>
            <person name="Cordes M."/>
            <person name="Lek S."/>
            <person name="Wollam A."/>
            <person name="Pepin K.H."/>
            <person name="Palsikar V.B."/>
            <person name="Mitreva M."/>
            <person name="Wilson R.K."/>
        </authorList>
    </citation>
    <scope>NUCLEOTIDE SEQUENCE [LARGE SCALE GENOMIC DNA]</scope>
    <source>
        <strain evidence="8 9">F0542</strain>
    </source>
</reference>
<keyword evidence="4" id="KW-0804">Transcription</keyword>
<dbReference type="RefSeq" id="WP_021609030.1">
    <property type="nucleotide sequence ID" value="NZ_KE951936.1"/>
</dbReference>
<evidence type="ECO:0000259" key="6">
    <source>
        <dbReference type="PROSITE" id="PS50043"/>
    </source>
</evidence>
<dbReference type="Proteomes" id="UP000016536">
    <property type="component" value="Unassembled WGS sequence"/>
</dbReference>
<dbReference type="Pfam" id="PF00196">
    <property type="entry name" value="GerE"/>
    <property type="match status" value="1"/>
</dbReference>
<keyword evidence="2" id="KW-0805">Transcription regulation</keyword>
<feature type="domain" description="Response regulatory" evidence="7">
    <location>
        <begin position="20"/>
        <end position="136"/>
    </location>
</feature>
<dbReference type="EMBL" id="AWSE01000016">
    <property type="protein sequence ID" value="ERH25528.1"/>
    <property type="molecule type" value="Genomic_DNA"/>
</dbReference>
<dbReference type="Pfam" id="PF00072">
    <property type="entry name" value="Response_reg"/>
    <property type="match status" value="1"/>
</dbReference>
<dbReference type="PANTHER" id="PTHR43214:SF24">
    <property type="entry name" value="TRANSCRIPTIONAL REGULATORY PROTEIN NARL-RELATED"/>
    <property type="match status" value="1"/>
</dbReference>
<dbReference type="SUPFAM" id="SSF46894">
    <property type="entry name" value="C-terminal effector domain of the bipartite response regulators"/>
    <property type="match status" value="1"/>
</dbReference>
<dbReference type="PROSITE" id="PS50043">
    <property type="entry name" value="HTH_LUXR_2"/>
    <property type="match status" value="1"/>
</dbReference>
<dbReference type="PRINTS" id="PR00038">
    <property type="entry name" value="HTHLUXR"/>
</dbReference>
<dbReference type="PANTHER" id="PTHR43214">
    <property type="entry name" value="TWO-COMPONENT RESPONSE REGULATOR"/>
    <property type="match status" value="1"/>
</dbReference>
<dbReference type="CDD" id="cd17535">
    <property type="entry name" value="REC_NarL-like"/>
    <property type="match status" value="1"/>
</dbReference>
<dbReference type="AlphaFoldDB" id="U1S0U4"/>
<dbReference type="InterPro" id="IPR000792">
    <property type="entry name" value="Tscrpt_reg_LuxR_C"/>
</dbReference>
<feature type="domain" description="HTH luxR-type" evidence="6">
    <location>
        <begin position="158"/>
        <end position="223"/>
    </location>
</feature>
<dbReference type="InterPro" id="IPR001789">
    <property type="entry name" value="Sig_transdc_resp-reg_receiver"/>
</dbReference>
<comment type="caution">
    <text evidence="8">The sequence shown here is derived from an EMBL/GenBank/DDBJ whole genome shotgun (WGS) entry which is preliminary data.</text>
</comment>
<evidence type="ECO:0000313" key="9">
    <source>
        <dbReference type="Proteomes" id="UP000016536"/>
    </source>
</evidence>
<name>U1S0U4_9ACTO</name>
<dbReference type="Gene3D" id="3.40.50.2300">
    <property type="match status" value="1"/>
</dbReference>
<evidence type="ECO:0000256" key="1">
    <source>
        <dbReference type="ARBA" id="ARBA00022553"/>
    </source>
</evidence>
<keyword evidence="9" id="KW-1185">Reference proteome</keyword>
<sequence length="224" mass="24628">MRMDPLSTGLEHNNDAERIRVVIADDDPFVLQALRAYLSEAEEIEVLAAFGTAAEAFSFLQGCRVDVLITDVRMPGMDGLQLLTKVKLEMPEVAVIVLTSFDEDEAMRAALDQKANGFLLKDSSPEEVIRAVIAAHRGGTTISPTSTSRLVSRFLRPVSTPRPGVTEAEQAVLVLLCNGYSNAEIAERLFVSEATVKSHVSHLMKKYKVSSRLKLVVAIHHQDR</sequence>